<dbReference type="GeneID" id="83175011"/>
<keyword evidence="4" id="KW-1185">Reference proteome</keyword>
<protein>
    <recommendedName>
        <fullName evidence="2">DNA replication regulator Sld3 C-terminal domain-containing protein</fullName>
    </recommendedName>
</protein>
<feature type="compositionally biased region" description="Basic and acidic residues" evidence="1">
    <location>
        <begin position="614"/>
        <end position="623"/>
    </location>
</feature>
<feature type="region of interest" description="Disordered" evidence="1">
    <location>
        <begin position="442"/>
        <end position="468"/>
    </location>
</feature>
<feature type="compositionally biased region" description="Basic and acidic residues" evidence="1">
    <location>
        <begin position="562"/>
        <end position="575"/>
    </location>
</feature>
<feature type="domain" description="DNA replication regulator Sld3 C-terminal" evidence="2">
    <location>
        <begin position="277"/>
        <end position="783"/>
    </location>
</feature>
<dbReference type="InterPro" id="IPR042511">
    <property type="entry name" value="Sld3"/>
</dbReference>
<reference evidence="3" key="2">
    <citation type="journal article" date="2023" name="IMA Fungus">
        <title>Comparative genomic study of the Penicillium genus elucidates a diverse pangenome and 15 lateral gene transfer events.</title>
        <authorList>
            <person name="Petersen C."/>
            <person name="Sorensen T."/>
            <person name="Nielsen M.R."/>
            <person name="Sondergaard T.E."/>
            <person name="Sorensen J.L."/>
            <person name="Fitzpatrick D.A."/>
            <person name="Frisvad J.C."/>
            <person name="Nielsen K.L."/>
        </authorList>
    </citation>
    <scope>NUCLEOTIDE SEQUENCE</scope>
    <source>
        <strain evidence="3">IBT 15544</strain>
    </source>
</reference>
<feature type="region of interest" description="Disordered" evidence="1">
    <location>
        <begin position="549"/>
        <end position="623"/>
    </location>
</feature>
<feature type="region of interest" description="Disordered" evidence="1">
    <location>
        <begin position="779"/>
        <end position="886"/>
    </location>
</feature>
<feature type="compositionally biased region" description="Basic and acidic residues" evidence="1">
    <location>
        <begin position="820"/>
        <end position="833"/>
    </location>
</feature>
<accession>A0A9W9NEQ8</accession>
<dbReference type="EMBL" id="JAPQKR010000004">
    <property type="protein sequence ID" value="KAJ5218549.1"/>
    <property type="molecule type" value="Genomic_DNA"/>
</dbReference>
<dbReference type="AlphaFoldDB" id="A0A9W9NEQ8"/>
<organism evidence="3 4">
    <name type="scientific">Penicillium cinerascens</name>
    <dbReference type="NCBI Taxonomy" id="70096"/>
    <lineage>
        <taxon>Eukaryota</taxon>
        <taxon>Fungi</taxon>
        <taxon>Dikarya</taxon>
        <taxon>Ascomycota</taxon>
        <taxon>Pezizomycotina</taxon>
        <taxon>Eurotiomycetes</taxon>
        <taxon>Eurotiomycetidae</taxon>
        <taxon>Eurotiales</taxon>
        <taxon>Aspergillaceae</taxon>
        <taxon>Penicillium</taxon>
    </lineage>
</organism>
<gene>
    <name evidence="3" type="ORF">N7498_000648</name>
</gene>
<dbReference type="Gene3D" id="1.20.58.2130">
    <property type="match status" value="1"/>
</dbReference>
<name>A0A9W9NEQ8_9EURO</name>
<feature type="compositionally biased region" description="Basic and acidic residues" evidence="1">
    <location>
        <begin position="443"/>
        <end position="458"/>
    </location>
</feature>
<proteinExistence type="predicted"/>
<evidence type="ECO:0000256" key="1">
    <source>
        <dbReference type="SAM" id="MobiDB-lite"/>
    </source>
</evidence>
<feature type="compositionally biased region" description="Polar residues" evidence="1">
    <location>
        <begin position="784"/>
        <end position="794"/>
    </location>
</feature>
<dbReference type="Pfam" id="PF08639">
    <property type="entry name" value="Sld3_STD"/>
    <property type="match status" value="1"/>
</dbReference>
<feature type="region of interest" description="Disordered" evidence="1">
    <location>
        <begin position="355"/>
        <end position="382"/>
    </location>
</feature>
<evidence type="ECO:0000313" key="3">
    <source>
        <dbReference type="EMBL" id="KAJ5218549.1"/>
    </source>
</evidence>
<sequence length="984" mass="107780">MTAQAFPSALDPLSSSTLNKLHEAAPPSKKRKFDPGTAAGQLSMTSIVIRAHAASLSDEPLVLDPIAALPRSRFPLSWLEDAPWSRSDAQASGLFAADIPALENDLRACAEPTVLAVRLAVNGRLYVIERVKRGIYSLSRLARWVHEGDVVVATKGWHAPQDAAMDIGADEKTCTVPDALNWWQAAHIEEPSSDLGLGEDFAGLQVAVVFGQSEADGGQDEPTFMDVLEHRGQTLAPAARAPEAAFGLPDSQAVGGDAMDVDGVESNAVNTKQSPEELLNGMKDHYLQALYASKTSLAYFAKGPLTRCRTALQNAGPEQSQSLPELIEFYREAILAAKKMDLKYRETLPTSVRDALLTPSDGEEGTKKRKSKKKKLGKNGLYPEEDGFIRKWWKDRSMESSAPETSRETETKKHISDLRLRETQLQILLILEVIALESTSTEGKNKPNEKILDEEKNSPKKPRTKKPQDLNVLLELHLDRLCIWHAVSLEESSAADSAKASSFNDSHMSGKKVESDAVRDFCTEVVVPFYAARLPDKCKLITRKFGVSGGISPAGKRTQSSSKKDRPEPGSEVKRQAPAQKPRRSLQRVLTDERTAAASQNRHPSLHRSNTAPSKRDIKRDSMEPLLPTVFGGSVRGGIQQAKRVDNREVDLNAVARQHETKLRKVQMLVDQKKELDAAIQALRKPNRELVSNEIADESVKRSTGGGSSRKSKNPVRNPMGEGVQVMATPRGNRRKDIVGMPPLPRSLAPSRSFAGEMEYRSLAESPVMIPSSSSIRRTISFSGPDSNPFSPLQRSEKSHRQSLDRSKKRPLGLPSFFFDEQRSTDVSSDRRPSSSKGRGLFRVPNLPAPRSTTDPTTEPMAPSTPVSSRQKIIPPSTNGCSQDLSKSLQGASASIMETPPRQRGVDSIPAPFSVAWDMNVQVQDTNQSGARSPVAVMGTPVTESPVKRSPVKGLAPVIPVTPEKSQSKSIYEQLGWDDDEMEF</sequence>
<dbReference type="OrthoDB" id="15567at2759"/>
<feature type="compositionally biased region" description="Polar residues" evidence="1">
    <location>
        <begin position="597"/>
        <end position="613"/>
    </location>
</feature>
<reference evidence="3" key="1">
    <citation type="submission" date="2022-12" db="EMBL/GenBank/DDBJ databases">
        <authorList>
            <person name="Petersen C."/>
        </authorList>
    </citation>
    <scope>NUCLEOTIDE SEQUENCE</scope>
    <source>
        <strain evidence="3">IBT 15544</strain>
    </source>
</reference>
<dbReference type="Proteomes" id="UP001150904">
    <property type="component" value="Unassembled WGS sequence"/>
</dbReference>
<feature type="region of interest" description="Disordered" evidence="1">
    <location>
        <begin position="928"/>
        <end position="970"/>
    </location>
</feature>
<feature type="region of interest" description="Disordered" evidence="1">
    <location>
        <begin position="694"/>
        <end position="724"/>
    </location>
</feature>
<dbReference type="PANTHER" id="PTHR28067:SF1">
    <property type="entry name" value="DNA REPLICATION REGULATOR SLD3"/>
    <property type="match status" value="1"/>
</dbReference>
<feature type="compositionally biased region" description="Polar residues" evidence="1">
    <location>
        <begin position="865"/>
        <end position="886"/>
    </location>
</feature>
<dbReference type="GO" id="GO:0031261">
    <property type="term" value="C:DNA replication preinitiation complex"/>
    <property type="evidence" value="ECO:0007669"/>
    <property type="project" value="TreeGrafter"/>
</dbReference>
<dbReference type="InterPro" id="IPR013948">
    <property type="entry name" value="DNA_replication_reg_Sld3_C"/>
</dbReference>
<feature type="compositionally biased region" description="Basic residues" evidence="1">
    <location>
        <begin position="367"/>
        <end position="377"/>
    </location>
</feature>
<evidence type="ECO:0000259" key="2">
    <source>
        <dbReference type="Pfam" id="PF08639"/>
    </source>
</evidence>
<evidence type="ECO:0000313" key="4">
    <source>
        <dbReference type="Proteomes" id="UP001150904"/>
    </source>
</evidence>
<feature type="compositionally biased region" description="Basic and acidic residues" evidence="1">
    <location>
        <begin position="795"/>
        <end position="806"/>
    </location>
</feature>
<dbReference type="GO" id="GO:0006270">
    <property type="term" value="P:DNA replication initiation"/>
    <property type="evidence" value="ECO:0007669"/>
    <property type="project" value="InterPro"/>
</dbReference>
<dbReference type="PANTHER" id="PTHR28067">
    <property type="entry name" value="DNA REPLICATION REGULATOR SLD3"/>
    <property type="match status" value="1"/>
</dbReference>
<comment type="caution">
    <text evidence="3">The sequence shown here is derived from an EMBL/GenBank/DDBJ whole genome shotgun (WGS) entry which is preliminary data.</text>
</comment>
<dbReference type="RefSeq" id="XP_058313122.1">
    <property type="nucleotide sequence ID" value="XM_058447711.1"/>
</dbReference>